<feature type="transmembrane region" description="Helical" evidence="6">
    <location>
        <begin position="233"/>
        <end position="256"/>
    </location>
</feature>
<keyword evidence="2 6" id="KW-0812">Transmembrane</keyword>
<feature type="transmembrane region" description="Helical" evidence="6">
    <location>
        <begin position="358"/>
        <end position="380"/>
    </location>
</feature>
<evidence type="ECO:0000313" key="9">
    <source>
        <dbReference type="Proteomes" id="UP001305779"/>
    </source>
</evidence>
<reference evidence="8 9" key="1">
    <citation type="journal article" date="2023" name="G3 (Bethesda)">
        <title>A chromosome-level genome assembly of Zasmidium syzygii isolated from banana leaves.</title>
        <authorList>
            <person name="van Westerhoven A.C."/>
            <person name="Mehrabi R."/>
            <person name="Talebi R."/>
            <person name="Steentjes M.B.F."/>
            <person name="Corcolon B."/>
            <person name="Chong P.A."/>
            <person name="Kema G.H.J."/>
            <person name="Seidl M.F."/>
        </authorList>
    </citation>
    <scope>NUCLEOTIDE SEQUENCE [LARGE SCALE GENOMIC DNA]</scope>
    <source>
        <strain evidence="8 9">P124</strain>
    </source>
</reference>
<keyword evidence="3 6" id="KW-1133">Transmembrane helix</keyword>
<gene>
    <name evidence="8" type="ORF">PRZ48_010694</name>
</gene>
<dbReference type="SUPFAM" id="SSF103473">
    <property type="entry name" value="MFS general substrate transporter"/>
    <property type="match status" value="1"/>
</dbReference>
<dbReference type="Proteomes" id="UP001305779">
    <property type="component" value="Unassembled WGS sequence"/>
</dbReference>
<dbReference type="InterPro" id="IPR020846">
    <property type="entry name" value="MFS_dom"/>
</dbReference>
<feature type="transmembrane region" description="Helical" evidence="6">
    <location>
        <begin position="442"/>
        <end position="461"/>
    </location>
</feature>
<sequence>MSFPQIQQLETNDEGKPYQNTSAIELPNDENHTAEGLEAPPCPAIRSNVLVLRRGRLVELPADSMSDYDVVPGTVYLVEGSHQAGARNDIILLPTPSSDIKDPLASFKLTLIRAYSSLLGALTNWESVIYLNLTAAYRTPITNLNIGQAIMLLLLGVGNVFFVPLSNKLGRRSIYIWTLVLVLASQIWMIFCRNIGDFQGAHVILGLGAAPFEALVAISISNVYFAHERGSKLGVYVFGLAFGSFVGPICAGYMAVDQGWRWIYRWGAILTGGLLVLFYLTFEETHFVREVDAQEGHVVALESVDEEHRRQSLGAGSLKTKKMDQDIGNELQRETTHSLTAGELEVFREFYRPLQLSIFLAVLWCGINYGTCVSWLAVMGTTIAEVFARPPYLFSPSDLGLIWIFPMIGSLIGAYFSGPLNDRLTLYLSTRNRGWREPEFRLWAFIPSAVIMPCGLIMYGVTSAHGLHWITPIVGTGFVGFGLSVGGTVSIAYIVDCYKDIDTQAVTTIILIRNIVGFAITWGIQPWIDGMGQQNAFILVGVLSFVITGFAGVFIAWGKGMRRWTAGRYAALAAEAARVES</sequence>
<comment type="subcellular location">
    <subcellularLocation>
        <location evidence="1">Membrane</location>
        <topology evidence="1">Multi-pass membrane protein</topology>
    </subcellularLocation>
</comment>
<keyword evidence="4 6" id="KW-0472">Membrane</keyword>
<evidence type="ECO:0000259" key="7">
    <source>
        <dbReference type="PROSITE" id="PS50850"/>
    </source>
</evidence>
<evidence type="ECO:0000256" key="2">
    <source>
        <dbReference type="ARBA" id="ARBA00022692"/>
    </source>
</evidence>
<organism evidence="8 9">
    <name type="scientific">Zasmidium cellare</name>
    <name type="common">Wine cellar mold</name>
    <name type="synonym">Racodium cellare</name>
    <dbReference type="NCBI Taxonomy" id="395010"/>
    <lineage>
        <taxon>Eukaryota</taxon>
        <taxon>Fungi</taxon>
        <taxon>Dikarya</taxon>
        <taxon>Ascomycota</taxon>
        <taxon>Pezizomycotina</taxon>
        <taxon>Dothideomycetes</taxon>
        <taxon>Dothideomycetidae</taxon>
        <taxon>Mycosphaerellales</taxon>
        <taxon>Mycosphaerellaceae</taxon>
        <taxon>Zasmidium</taxon>
    </lineage>
</organism>
<name>A0ABR0E9S7_ZASCE</name>
<dbReference type="Pfam" id="PF07690">
    <property type="entry name" value="MFS_1"/>
    <property type="match status" value="1"/>
</dbReference>
<feature type="compositionally biased region" description="Polar residues" evidence="5">
    <location>
        <begin position="1"/>
        <end position="10"/>
    </location>
</feature>
<evidence type="ECO:0000256" key="4">
    <source>
        <dbReference type="ARBA" id="ARBA00023136"/>
    </source>
</evidence>
<feature type="transmembrane region" description="Helical" evidence="6">
    <location>
        <begin position="536"/>
        <end position="558"/>
    </location>
</feature>
<accession>A0ABR0E9S7</accession>
<dbReference type="EMBL" id="JAXOVC010000008">
    <property type="protein sequence ID" value="KAK4498038.1"/>
    <property type="molecule type" value="Genomic_DNA"/>
</dbReference>
<evidence type="ECO:0000256" key="3">
    <source>
        <dbReference type="ARBA" id="ARBA00022989"/>
    </source>
</evidence>
<evidence type="ECO:0000256" key="1">
    <source>
        <dbReference type="ARBA" id="ARBA00004141"/>
    </source>
</evidence>
<dbReference type="InterPro" id="IPR011701">
    <property type="entry name" value="MFS"/>
</dbReference>
<feature type="transmembrane region" description="Helical" evidence="6">
    <location>
        <begin position="174"/>
        <end position="191"/>
    </location>
</feature>
<evidence type="ECO:0000256" key="5">
    <source>
        <dbReference type="SAM" id="MobiDB-lite"/>
    </source>
</evidence>
<feature type="region of interest" description="Disordered" evidence="5">
    <location>
        <begin position="1"/>
        <end position="24"/>
    </location>
</feature>
<feature type="transmembrane region" description="Helical" evidence="6">
    <location>
        <begin position="467"/>
        <end position="493"/>
    </location>
</feature>
<dbReference type="InterPro" id="IPR036259">
    <property type="entry name" value="MFS_trans_sf"/>
</dbReference>
<dbReference type="PANTHER" id="PTHR23502">
    <property type="entry name" value="MAJOR FACILITATOR SUPERFAMILY"/>
    <property type="match status" value="1"/>
</dbReference>
<feature type="transmembrane region" description="Helical" evidence="6">
    <location>
        <begin position="505"/>
        <end position="524"/>
    </location>
</feature>
<keyword evidence="9" id="KW-1185">Reference proteome</keyword>
<dbReference type="PANTHER" id="PTHR23502:SF34">
    <property type="entry name" value="PROTEIN HOL1"/>
    <property type="match status" value="1"/>
</dbReference>
<feature type="transmembrane region" description="Helical" evidence="6">
    <location>
        <begin position="144"/>
        <end position="162"/>
    </location>
</feature>
<evidence type="ECO:0000256" key="6">
    <source>
        <dbReference type="SAM" id="Phobius"/>
    </source>
</evidence>
<feature type="transmembrane region" description="Helical" evidence="6">
    <location>
        <begin position="262"/>
        <end position="282"/>
    </location>
</feature>
<comment type="caution">
    <text evidence="8">The sequence shown here is derived from an EMBL/GenBank/DDBJ whole genome shotgun (WGS) entry which is preliminary data.</text>
</comment>
<feature type="domain" description="Major facilitator superfamily (MFS) profile" evidence="7">
    <location>
        <begin position="102"/>
        <end position="559"/>
    </location>
</feature>
<dbReference type="PROSITE" id="PS50850">
    <property type="entry name" value="MFS"/>
    <property type="match status" value="1"/>
</dbReference>
<evidence type="ECO:0000313" key="8">
    <source>
        <dbReference type="EMBL" id="KAK4498038.1"/>
    </source>
</evidence>
<feature type="transmembrane region" description="Helical" evidence="6">
    <location>
        <begin position="400"/>
        <end position="421"/>
    </location>
</feature>
<proteinExistence type="predicted"/>
<feature type="transmembrane region" description="Helical" evidence="6">
    <location>
        <begin position="203"/>
        <end position="226"/>
    </location>
</feature>
<dbReference type="Gene3D" id="1.20.1250.20">
    <property type="entry name" value="MFS general substrate transporter like domains"/>
    <property type="match status" value="1"/>
</dbReference>
<protein>
    <recommendedName>
        <fullName evidence="7">Major facilitator superfamily (MFS) profile domain-containing protein</fullName>
    </recommendedName>
</protein>